<dbReference type="Proteomes" id="UP000824023">
    <property type="component" value="Unassembled WGS sequence"/>
</dbReference>
<gene>
    <name evidence="1" type="ORF">H9819_03530</name>
</gene>
<evidence type="ECO:0000313" key="1">
    <source>
        <dbReference type="EMBL" id="HIZ01309.1"/>
    </source>
</evidence>
<dbReference type="AlphaFoldDB" id="A0A9D2A4Z7"/>
<comment type="caution">
    <text evidence="1">The sequence shown here is derived from an EMBL/GenBank/DDBJ whole genome shotgun (WGS) entry which is preliminary data.</text>
</comment>
<reference evidence="1" key="2">
    <citation type="submission" date="2021-04" db="EMBL/GenBank/DDBJ databases">
        <authorList>
            <person name="Gilroy R."/>
        </authorList>
    </citation>
    <scope>NUCLEOTIDE SEQUENCE</scope>
    <source>
        <strain evidence="1">ChiHjej12B11-24981</strain>
    </source>
</reference>
<proteinExistence type="predicted"/>
<evidence type="ECO:0000313" key="2">
    <source>
        <dbReference type="Proteomes" id="UP000824023"/>
    </source>
</evidence>
<name>A0A9D2A4Z7_9BACE</name>
<protein>
    <submittedName>
        <fullName evidence="1">Uncharacterized protein</fullName>
    </submittedName>
</protein>
<accession>A0A9D2A4Z7</accession>
<organism evidence="1 2">
    <name type="scientific">Candidatus Bacteroides merdipullorum</name>
    <dbReference type="NCBI Taxonomy" id="2838474"/>
    <lineage>
        <taxon>Bacteria</taxon>
        <taxon>Pseudomonadati</taxon>
        <taxon>Bacteroidota</taxon>
        <taxon>Bacteroidia</taxon>
        <taxon>Bacteroidales</taxon>
        <taxon>Bacteroidaceae</taxon>
        <taxon>Bacteroides</taxon>
    </lineage>
</organism>
<dbReference type="EMBL" id="DXCK01000052">
    <property type="protein sequence ID" value="HIZ01309.1"/>
    <property type="molecule type" value="Genomic_DNA"/>
</dbReference>
<reference evidence="1" key="1">
    <citation type="journal article" date="2021" name="PeerJ">
        <title>Extensive microbial diversity within the chicken gut microbiome revealed by metagenomics and culture.</title>
        <authorList>
            <person name="Gilroy R."/>
            <person name="Ravi A."/>
            <person name="Getino M."/>
            <person name="Pursley I."/>
            <person name="Horton D.L."/>
            <person name="Alikhan N.F."/>
            <person name="Baker D."/>
            <person name="Gharbi K."/>
            <person name="Hall N."/>
            <person name="Watson M."/>
            <person name="Adriaenssens E.M."/>
            <person name="Foster-Nyarko E."/>
            <person name="Jarju S."/>
            <person name="Secka A."/>
            <person name="Antonio M."/>
            <person name="Oren A."/>
            <person name="Chaudhuri R.R."/>
            <person name="La Ragione R."/>
            <person name="Hildebrand F."/>
            <person name="Pallen M.J."/>
        </authorList>
    </citation>
    <scope>NUCLEOTIDE SEQUENCE</scope>
    <source>
        <strain evidence="1">ChiHjej12B11-24981</strain>
    </source>
</reference>
<sequence length="58" mass="6609">MTHILLGINLPAATVVCNITDNLNTRFAYSKTIARPLEQNASNNYDLRLKTIRRALFF</sequence>